<evidence type="ECO:0000259" key="2">
    <source>
        <dbReference type="Pfam" id="PF26138"/>
    </source>
</evidence>
<name>A0AAD2GTK2_9AGAR</name>
<accession>A0AAD2GTK2</accession>
<dbReference type="InterPro" id="IPR058353">
    <property type="entry name" value="DUF8040"/>
</dbReference>
<keyword evidence="1" id="KW-0472">Membrane</keyword>
<evidence type="ECO:0000313" key="3">
    <source>
        <dbReference type="EMBL" id="CAK5262355.1"/>
    </source>
</evidence>
<sequence length="138" mass="15534">MPPLHAAITDAVCIKIVLYAVMFFTLIQSAVTAFATPLYRHQEYHTSALSGHAWVQELLNGHPERIRTELGMRKEVFESLVLQLSLVAGLKDSCYVTLEEQIAIFLYIYSRDQNIMVTASFGAVRSTNAVMWPEIDVT</sequence>
<feature type="transmembrane region" description="Helical" evidence="1">
    <location>
        <begin position="16"/>
        <end position="39"/>
    </location>
</feature>
<organism evidence="3 4">
    <name type="scientific">Mycena citricolor</name>
    <dbReference type="NCBI Taxonomy" id="2018698"/>
    <lineage>
        <taxon>Eukaryota</taxon>
        <taxon>Fungi</taxon>
        <taxon>Dikarya</taxon>
        <taxon>Basidiomycota</taxon>
        <taxon>Agaricomycotina</taxon>
        <taxon>Agaricomycetes</taxon>
        <taxon>Agaricomycetidae</taxon>
        <taxon>Agaricales</taxon>
        <taxon>Marasmiineae</taxon>
        <taxon>Mycenaceae</taxon>
        <taxon>Mycena</taxon>
    </lineage>
</organism>
<reference evidence="3" key="1">
    <citation type="submission" date="2023-11" db="EMBL/GenBank/DDBJ databases">
        <authorList>
            <person name="De Vega J J."/>
            <person name="De Vega J J."/>
        </authorList>
    </citation>
    <scope>NUCLEOTIDE SEQUENCE</scope>
</reference>
<dbReference type="Pfam" id="PF26138">
    <property type="entry name" value="DUF8040"/>
    <property type="match status" value="1"/>
</dbReference>
<keyword evidence="1" id="KW-1133">Transmembrane helix</keyword>
<dbReference type="Proteomes" id="UP001295794">
    <property type="component" value="Unassembled WGS sequence"/>
</dbReference>
<gene>
    <name evidence="3" type="ORF">MYCIT1_LOCUS992</name>
</gene>
<feature type="domain" description="DUF8040" evidence="2">
    <location>
        <begin position="46"/>
        <end position="117"/>
    </location>
</feature>
<comment type="caution">
    <text evidence="3">The sequence shown here is derived from an EMBL/GenBank/DDBJ whole genome shotgun (WGS) entry which is preliminary data.</text>
</comment>
<evidence type="ECO:0000256" key="1">
    <source>
        <dbReference type="SAM" id="Phobius"/>
    </source>
</evidence>
<keyword evidence="1" id="KW-0812">Transmembrane</keyword>
<keyword evidence="4" id="KW-1185">Reference proteome</keyword>
<dbReference type="AlphaFoldDB" id="A0AAD2GTK2"/>
<proteinExistence type="predicted"/>
<protein>
    <recommendedName>
        <fullName evidence="2">DUF8040 domain-containing protein</fullName>
    </recommendedName>
</protein>
<evidence type="ECO:0000313" key="4">
    <source>
        <dbReference type="Proteomes" id="UP001295794"/>
    </source>
</evidence>
<dbReference type="EMBL" id="CAVNYO010000014">
    <property type="protein sequence ID" value="CAK5262355.1"/>
    <property type="molecule type" value="Genomic_DNA"/>
</dbReference>